<dbReference type="PANTHER" id="PTHR12390:SF0">
    <property type="entry name" value="UROPORPHYRINOGEN-III SYNTHASE"/>
    <property type="match status" value="1"/>
</dbReference>
<dbReference type="GO" id="GO:0006785">
    <property type="term" value="P:heme B biosynthetic process"/>
    <property type="evidence" value="ECO:0007669"/>
    <property type="project" value="UniProtKB-ARBA"/>
</dbReference>
<dbReference type="PANTHER" id="PTHR12390">
    <property type="entry name" value="UROPORPHYRINOGEN III SYNTHASE"/>
    <property type="match status" value="1"/>
</dbReference>
<evidence type="ECO:0000256" key="5">
    <source>
        <dbReference type="ARBA" id="ARBA00023239"/>
    </source>
</evidence>
<evidence type="ECO:0000256" key="4">
    <source>
        <dbReference type="ARBA" id="ARBA00023133"/>
    </source>
</evidence>
<comment type="caution">
    <text evidence="12">The sequence shown here is derived from an EMBL/GenBank/DDBJ whole genome shotgun (WGS) entry which is preliminary data.</text>
</comment>
<dbReference type="CDD" id="cd06578">
    <property type="entry name" value="HemD"/>
    <property type="match status" value="1"/>
</dbReference>
<reference evidence="12" key="1">
    <citation type="submission" date="2021-02" db="EMBL/GenBank/DDBJ databases">
        <authorList>
            <person name="Palmer J.M."/>
        </authorList>
    </citation>
    <scope>NUCLEOTIDE SEQUENCE</scope>
    <source>
        <strain evidence="12">SCRP734</strain>
    </source>
</reference>
<feature type="domain" description="Tetrapyrrole biosynthesis uroporphyrinogen III synthase" evidence="11">
    <location>
        <begin position="39"/>
        <end position="255"/>
    </location>
</feature>
<dbReference type="Pfam" id="PF02602">
    <property type="entry name" value="HEM4"/>
    <property type="match status" value="1"/>
</dbReference>
<dbReference type="GO" id="GO:0005829">
    <property type="term" value="C:cytosol"/>
    <property type="evidence" value="ECO:0007669"/>
    <property type="project" value="TreeGrafter"/>
</dbReference>
<dbReference type="Proteomes" id="UP000694044">
    <property type="component" value="Unassembled WGS sequence"/>
</dbReference>
<evidence type="ECO:0000256" key="6">
    <source>
        <dbReference type="ARBA" id="ARBA00023244"/>
    </source>
</evidence>
<evidence type="ECO:0000256" key="10">
    <source>
        <dbReference type="ARBA" id="ARBA00048617"/>
    </source>
</evidence>
<dbReference type="EMBL" id="JAGDFM010000037">
    <property type="protein sequence ID" value="KAG7390035.1"/>
    <property type="molecule type" value="Genomic_DNA"/>
</dbReference>
<accession>A0A8T1W9P2</accession>
<evidence type="ECO:0000313" key="13">
    <source>
        <dbReference type="Proteomes" id="UP000694044"/>
    </source>
</evidence>
<protein>
    <recommendedName>
        <fullName evidence="9">Uroporphyrinogen-III synthase</fullName>
        <ecNumber evidence="3">4.2.1.75</ecNumber>
    </recommendedName>
    <alternativeName>
        <fullName evidence="8">Hydroxymethylbilane hydrolyase [cyclizing]</fullName>
    </alternativeName>
    <alternativeName>
        <fullName evidence="7">Uroporphyrinogen-III cosynthase</fullName>
    </alternativeName>
</protein>
<dbReference type="FunFam" id="3.40.50.10090:FF:000003">
    <property type="entry name" value="uroporphyrinogen-III synthase"/>
    <property type="match status" value="1"/>
</dbReference>
<comment type="similarity">
    <text evidence="2">Belongs to the uroporphyrinogen-III synthase family.</text>
</comment>
<evidence type="ECO:0000256" key="1">
    <source>
        <dbReference type="ARBA" id="ARBA00004772"/>
    </source>
</evidence>
<keyword evidence="5" id="KW-0456">Lyase</keyword>
<sequence length="272" mass="29864">MSASVLLLKAADEKYKTALEQRPQSGSSRRALQAHFTDVLTFEYLNAELLLDVLTHLERYSGILVTSPRSAIAVDNAVNGLDGEWKRQVLEKLRAKPVFSVGAATSRELLPLGVVCRGDDAGSADMLSEYLHQDGVLPADCKEKPMMFLCGDKRRDVLPDSFRARGLPLEELVVYQTCAVQNVELPAECKVPDWVVFFSPSGLKVVKDLPLPWQSIHKATIGKTTAAALHEHAVATEQSFWEADVTAPKPKPDSLAGAIFAFEEEHSAVKRP</sequence>
<proteinExistence type="inferred from homology"/>
<gene>
    <name evidence="12" type="ORF">PHYPSEUDO_008997</name>
</gene>
<dbReference type="AlphaFoldDB" id="A0A8T1W9P2"/>
<comment type="pathway">
    <text evidence="1">Porphyrin-containing compound metabolism; protoporphyrin-IX biosynthesis; coproporphyrinogen-III from 5-aminolevulinate: step 3/4.</text>
</comment>
<dbReference type="EC" id="4.2.1.75" evidence="3"/>
<keyword evidence="13" id="KW-1185">Reference proteome</keyword>
<dbReference type="GO" id="GO:0004852">
    <property type="term" value="F:uroporphyrinogen-III synthase activity"/>
    <property type="evidence" value="ECO:0007669"/>
    <property type="project" value="UniProtKB-EC"/>
</dbReference>
<evidence type="ECO:0000313" key="12">
    <source>
        <dbReference type="EMBL" id="KAG7390035.1"/>
    </source>
</evidence>
<organism evidence="12 13">
    <name type="scientific">Phytophthora pseudosyringae</name>
    <dbReference type="NCBI Taxonomy" id="221518"/>
    <lineage>
        <taxon>Eukaryota</taxon>
        <taxon>Sar</taxon>
        <taxon>Stramenopiles</taxon>
        <taxon>Oomycota</taxon>
        <taxon>Peronosporomycetes</taxon>
        <taxon>Peronosporales</taxon>
        <taxon>Peronosporaceae</taxon>
        <taxon>Phytophthora</taxon>
    </lineage>
</organism>
<dbReference type="OrthoDB" id="5595751at2759"/>
<evidence type="ECO:0000259" key="11">
    <source>
        <dbReference type="Pfam" id="PF02602"/>
    </source>
</evidence>
<comment type="catalytic activity">
    <reaction evidence="10">
        <text>hydroxymethylbilane = uroporphyrinogen III + H2O</text>
        <dbReference type="Rhea" id="RHEA:18965"/>
        <dbReference type="ChEBI" id="CHEBI:15377"/>
        <dbReference type="ChEBI" id="CHEBI:57308"/>
        <dbReference type="ChEBI" id="CHEBI:57845"/>
        <dbReference type="EC" id="4.2.1.75"/>
    </reaction>
</comment>
<evidence type="ECO:0000256" key="8">
    <source>
        <dbReference type="ARBA" id="ARBA00032649"/>
    </source>
</evidence>
<keyword evidence="6" id="KW-0627">Porphyrin biosynthesis</keyword>
<keyword evidence="4" id="KW-0350">Heme biosynthesis</keyword>
<evidence type="ECO:0000256" key="7">
    <source>
        <dbReference type="ARBA" id="ARBA00031702"/>
    </source>
</evidence>
<evidence type="ECO:0000256" key="9">
    <source>
        <dbReference type="ARBA" id="ARBA00040167"/>
    </source>
</evidence>
<dbReference type="InterPro" id="IPR039793">
    <property type="entry name" value="UROS/Hem4"/>
</dbReference>
<name>A0A8T1W9P2_9STRA</name>
<dbReference type="GO" id="GO:0006780">
    <property type="term" value="P:uroporphyrinogen III biosynthetic process"/>
    <property type="evidence" value="ECO:0007669"/>
    <property type="project" value="InterPro"/>
</dbReference>
<evidence type="ECO:0000256" key="2">
    <source>
        <dbReference type="ARBA" id="ARBA00008133"/>
    </source>
</evidence>
<dbReference type="InterPro" id="IPR003754">
    <property type="entry name" value="4pyrrol_synth_uPrphyn_synth"/>
</dbReference>
<evidence type="ECO:0000256" key="3">
    <source>
        <dbReference type="ARBA" id="ARBA00013109"/>
    </source>
</evidence>